<evidence type="ECO:0000256" key="6">
    <source>
        <dbReference type="PIRSR" id="PIRSR000137-2"/>
    </source>
</evidence>
<organism evidence="8 9">
    <name type="scientific">Puccinia sorghi</name>
    <dbReference type="NCBI Taxonomy" id="27349"/>
    <lineage>
        <taxon>Eukaryota</taxon>
        <taxon>Fungi</taxon>
        <taxon>Dikarya</taxon>
        <taxon>Basidiomycota</taxon>
        <taxon>Pucciniomycotina</taxon>
        <taxon>Pucciniomycetes</taxon>
        <taxon>Pucciniales</taxon>
        <taxon>Pucciniaceae</taxon>
        <taxon>Puccinia</taxon>
    </lineage>
</organism>
<dbReference type="STRING" id="27349.A0A0L6ULA6"/>
<evidence type="ECO:0000256" key="1">
    <source>
        <dbReference type="ARBA" id="ARBA00001974"/>
    </source>
</evidence>
<dbReference type="Pfam" id="PF05199">
    <property type="entry name" value="GMC_oxred_C"/>
    <property type="match status" value="1"/>
</dbReference>
<dbReference type="InterPro" id="IPR036188">
    <property type="entry name" value="FAD/NAD-bd_sf"/>
</dbReference>
<comment type="caution">
    <text evidence="8">The sequence shown here is derived from an EMBL/GenBank/DDBJ whole genome shotgun (WGS) entry which is preliminary data.</text>
</comment>
<evidence type="ECO:0000256" key="2">
    <source>
        <dbReference type="ARBA" id="ARBA00010790"/>
    </source>
</evidence>
<reference evidence="8 9" key="1">
    <citation type="submission" date="2015-08" db="EMBL/GenBank/DDBJ databases">
        <title>Next Generation Sequencing and Analysis of the Genome of Puccinia sorghi L Schw, the Causal Agent of Maize Common Rust.</title>
        <authorList>
            <person name="Rochi L."/>
            <person name="Burguener G."/>
            <person name="Darino M."/>
            <person name="Turjanski A."/>
            <person name="Kreff E."/>
            <person name="Dieguez M.J."/>
            <person name="Sacco F."/>
        </authorList>
    </citation>
    <scope>NUCLEOTIDE SEQUENCE [LARGE SCALE GENOMIC DNA]</scope>
    <source>
        <strain evidence="8 9">RO10H11247</strain>
    </source>
</reference>
<dbReference type="AlphaFoldDB" id="A0A0L6ULA6"/>
<evidence type="ECO:0000313" key="9">
    <source>
        <dbReference type="Proteomes" id="UP000037035"/>
    </source>
</evidence>
<comment type="similarity">
    <text evidence="2">Belongs to the GMC oxidoreductase family.</text>
</comment>
<sequence length="605" mass="64797">MPEIFDYIVVGGGTAGMAVASRLSENPALSVLVLEAGGTGANNTGISIPGLVGTTLGTDVDWKYSTVPQVGASKRQVYYPRGKVLGGSSAINFLINTKADKEDYNAIEKLGNPGWGWSEIDRASKKSEKFIIPPPDAHFIYNPIYHGLSGPAENSFPKYVPPQFRPYFPAAITAAVLPNRAVELVDPFGGTTEGAYIFPSAIDTKSARVTSATAYFCAADFPIESRPNLAVRTGAEVHKLISKNIEGKPLQIVGVEYSALGAVSRTMVNKEVIMSAGSIGTPAILERSGIGKASLLQSLNIPVALDLPAVGSNLADHPAVLGTYRLKSGIVSSDDLLRNSTFAAEQTALYQNTGGGILSHGISLLDYQSLKSIVTHEELLEGLKLLKRDPTTMSEEQFDAISDRIQNSVAVEFLLINAFFESDDIPDPKTSYLTIATTLQHPLSRGSSHIHGAEATEAPLIDPAFLAHPFDAWLMAKAAKHARKIMAQPQYADVILNEQYPGSSVQSDEQWLQSVKSRVRTEYHPIGTCSMMPKKQAGVVDAQLKVYGTENLRVVDASIIPIQIGAHPAITIYAIAEKAAELITSSSSGTLEIKIIASGLKTAWH</sequence>
<comment type="cofactor">
    <cofactor evidence="1 6">
        <name>FAD</name>
        <dbReference type="ChEBI" id="CHEBI:57692"/>
    </cofactor>
</comment>
<dbReference type="Gene3D" id="3.50.50.60">
    <property type="entry name" value="FAD/NAD(P)-binding domain"/>
    <property type="match status" value="1"/>
</dbReference>
<dbReference type="Pfam" id="PF00732">
    <property type="entry name" value="GMC_oxred_N"/>
    <property type="match status" value="1"/>
</dbReference>
<dbReference type="InterPro" id="IPR007867">
    <property type="entry name" value="GMC_OxRtase_C"/>
</dbReference>
<evidence type="ECO:0000256" key="3">
    <source>
        <dbReference type="ARBA" id="ARBA00022630"/>
    </source>
</evidence>
<dbReference type="EMBL" id="LAVV01010276">
    <property type="protein sequence ID" value="KNZ49304.1"/>
    <property type="molecule type" value="Genomic_DNA"/>
</dbReference>
<evidence type="ECO:0000259" key="7">
    <source>
        <dbReference type="PROSITE" id="PS00624"/>
    </source>
</evidence>
<feature type="active site" description="Proton acceptor" evidence="5">
    <location>
        <position position="524"/>
    </location>
</feature>
<gene>
    <name evidence="8" type="ORF">VP01_50g8</name>
</gene>
<dbReference type="GO" id="GO:0016614">
    <property type="term" value="F:oxidoreductase activity, acting on CH-OH group of donors"/>
    <property type="evidence" value="ECO:0007669"/>
    <property type="project" value="InterPro"/>
</dbReference>
<dbReference type="PANTHER" id="PTHR11552:SF147">
    <property type="entry name" value="CHOLINE DEHYDROGENASE, MITOCHONDRIAL"/>
    <property type="match status" value="1"/>
</dbReference>
<dbReference type="OrthoDB" id="269227at2759"/>
<dbReference type="SUPFAM" id="SSF51905">
    <property type="entry name" value="FAD/NAD(P)-binding domain"/>
    <property type="match status" value="1"/>
</dbReference>
<dbReference type="VEuPathDB" id="FungiDB:VP01_50g8"/>
<name>A0A0L6ULA6_9BASI</name>
<dbReference type="Proteomes" id="UP000037035">
    <property type="component" value="Unassembled WGS sequence"/>
</dbReference>
<keyword evidence="4 6" id="KW-0274">FAD</keyword>
<dbReference type="GO" id="GO:0050660">
    <property type="term" value="F:flavin adenine dinucleotide binding"/>
    <property type="evidence" value="ECO:0007669"/>
    <property type="project" value="InterPro"/>
</dbReference>
<keyword evidence="9" id="KW-1185">Reference proteome</keyword>
<dbReference type="Gene3D" id="3.30.560.10">
    <property type="entry name" value="Glucose Oxidase, domain 3"/>
    <property type="match status" value="1"/>
</dbReference>
<dbReference type="PROSITE" id="PS00624">
    <property type="entry name" value="GMC_OXRED_2"/>
    <property type="match status" value="1"/>
</dbReference>
<dbReference type="PANTHER" id="PTHR11552">
    <property type="entry name" value="GLUCOSE-METHANOL-CHOLINE GMC OXIDOREDUCTASE"/>
    <property type="match status" value="1"/>
</dbReference>
<keyword evidence="3" id="KW-0285">Flavoprotein</keyword>
<dbReference type="SUPFAM" id="SSF54373">
    <property type="entry name" value="FAD-linked reductases, C-terminal domain"/>
    <property type="match status" value="1"/>
</dbReference>
<protein>
    <recommendedName>
        <fullName evidence="7">Glucose-methanol-choline oxidoreductase N-terminal domain-containing protein</fullName>
    </recommendedName>
</protein>
<evidence type="ECO:0000313" key="8">
    <source>
        <dbReference type="EMBL" id="KNZ49304.1"/>
    </source>
</evidence>
<accession>A0A0L6ULA6</accession>
<proteinExistence type="inferred from homology"/>
<evidence type="ECO:0000256" key="4">
    <source>
        <dbReference type="ARBA" id="ARBA00022827"/>
    </source>
</evidence>
<dbReference type="InterPro" id="IPR000172">
    <property type="entry name" value="GMC_OxRdtase_N"/>
</dbReference>
<dbReference type="InterPro" id="IPR012132">
    <property type="entry name" value="GMC_OxRdtase"/>
</dbReference>
<feature type="active site" description="Proton acceptor" evidence="5">
    <location>
        <position position="567"/>
    </location>
</feature>
<evidence type="ECO:0000256" key="5">
    <source>
        <dbReference type="PIRSR" id="PIRSR000137-1"/>
    </source>
</evidence>
<feature type="binding site" evidence="6">
    <location>
        <position position="237"/>
    </location>
    <ligand>
        <name>FAD</name>
        <dbReference type="ChEBI" id="CHEBI:57692"/>
    </ligand>
</feature>
<dbReference type="PIRSF" id="PIRSF000137">
    <property type="entry name" value="Alcohol_oxidase"/>
    <property type="match status" value="1"/>
</dbReference>
<feature type="binding site" evidence="6">
    <location>
        <position position="84"/>
    </location>
    <ligand>
        <name>FAD</name>
        <dbReference type="ChEBI" id="CHEBI:57692"/>
    </ligand>
</feature>
<feature type="domain" description="Glucose-methanol-choline oxidoreductase N-terminal" evidence="7">
    <location>
        <begin position="277"/>
        <end position="291"/>
    </location>
</feature>